<evidence type="ECO:0000313" key="1">
    <source>
        <dbReference type="EMBL" id="UYV85145.1"/>
    </source>
</evidence>
<gene>
    <name evidence="1" type="ORF">LAZ67_X004723</name>
</gene>
<dbReference type="Proteomes" id="UP001235939">
    <property type="component" value="Chromosome X"/>
</dbReference>
<sequence length="147" mass="17507">MTFLLKWYRKEANDFVLKPFAERYASSDWDKEWKKLLKIFERDPKLLQWYLNSGEPDFESEIKALVTAEAKNCLWLQRRMTHLPPGTLPRGGPCQGGLERSKALLVERLPESQKLMFHCKWHPDGLHLPEHKPYLQEICESIREELW</sequence>
<reference evidence="1 2" key="1">
    <citation type="submission" date="2022-03" db="EMBL/GenBank/DDBJ databases">
        <title>A chromosomal length assembly of Cordylochernes scorpioides.</title>
        <authorList>
            <person name="Zeh D."/>
            <person name="Zeh J."/>
        </authorList>
    </citation>
    <scope>NUCLEOTIDE SEQUENCE [LARGE SCALE GENOMIC DNA]</scope>
    <source>
        <strain evidence="1">IN4F17</strain>
        <tissue evidence="1">Whole Body</tissue>
    </source>
</reference>
<name>A0ABY6LZA7_9ARAC</name>
<evidence type="ECO:0000313" key="2">
    <source>
        <dbReference type="Proteomes" id="UP001235939"/>
    </source>
</evidence>
<proteinExistence type="predicted"/>
<dbReference type="EMBL" id="CP092886">
    <property type="protein sequence ID" value="UYV85145.1"/>
    <property type="molecule type" value="Genomic_DNA"/>
</dbReference>
<accession>A0ABY6LZA7</accession>
<keyword evidence="2" id="KW-1185">Reference proteome</keyword>
<protein>
    <submittedName>
        <fullName evidence="1">Uncharacterized protein</fullName>
    </submittedName>
</protein>
<organism evidence="1 2">
    <name type="scientific">Cordylochernes scorpioides</name>
    <dbReference type="NCBI Taxonomy" id="51811"/>
    <lineage>
        <taxon>Eukaryota</taxon>
        <taxon>Metazoa</taxon>
        <taxon>Ecdysozoa</taxon>
        <taxon>Arthropoda</taxon>
        <taxon>Chelicerata</taxon>
        <taxon>Arachnida</taxon>
        <taxon>Pseudoscorpiones</taxon>
        <taxon>Cheliferoidea</taxon>
        <taxon>Chernetidae</taxon>
        <taxon>Cordylochernes</taxon>
    </lineage>
</organism>